<dbReference type="Proteomes" id="UP001470230">
    <property type="component" value="Unassembled WGS sequence"/>
</dbReference>
<gene>
    <name evidence="1" type="ORF">M9Y10_026523</name>
</gene>
<evidence type="ECO:0000313" key="1">
    <source>
        <dbReference type="EMBL" id="KAK8842289.1"/>
    </source>
</evidence>
<keyword evidence="2" id="KW-1185">Reference proteome</keyword>
<name>A0ABR2H7T9_9EUKA</name>
<reference evidence="1 2" key="1">
    <citation type="submission" date="2024-04" db="EMBL/GenBank/DDBJ databases">
        <title>Tritrichomonas musculus Genome.</title>
        <authorList>
            <person name="Alves-Ferreira E."/>
            <person name="Grigg M."/>
            <person name="Lorenzi H."/>
            <person name="Galac M."/>
        </authorList>
    </citation>
    <scope>NUCLEOTIDE SEQUENCE [LARGE SCALE GENOMIC DNA]</scope>
    <source>
        <strain evidence="1 2">EAF2021</strain>
    </source>
</reference>
<protein>
    <submittedName>
        <fullName evidence="1">Uncharacterized protein</fullName>
    </submittedName>
</protein>
<evidence type="ECO:0000313" key="2">
    <source>
        <dbReference type="Proteomes" id="UP001470230"/>
    </source>
</evidence>
<accession>A0ABR2H7T9</accession>
<proteinExistence type="predicted"/>
<sequence length="114" mass="13246">MSRTTLNGSHINAPTSPEPKTQRLIIHRVVQQYDRPPTSPGSDLRLPQSYRSYLARCPLLCGKIFQCNCRPMHFVNFLCYKAFMRERFFEGFQRRTAGGLLSRCSTRTLMRNAF</sequence>
<comment type="caution">
    <text evidence="1">The sequence shown here is derived from an EMBL/GenBank/DDBJ whole genome shotgun (WGS) entry which is preliminary data.</text>
</comment>
<dbReference type="EMBL" id="JAPFFF010000039">
    <property type="protein sequence ID" value="KAK8842289.1"/>
    <property type="molecule type" value="Genomic_DNA"/>
</dbReference>
<organism evidence="1 2">
    <name type="scientific">Tritrichomonas musculus</name>
    <dbReference type="NCBI Taxonomy" id="1915356"/>
    <lineage>
        <taxon>Eukaryota</taxon>
        <taxon>Metamonada</taxon>
        <taxon>Parabasalia</taxon>
        <taxon>Tritrichomonadida</taxon>
        <taxon>Tritrichomonadidae</taxon>
        <taxon>Tritrichomonas</taxon>
    </lineage>
</organism>